<evidence type="ECO:0000256" key="1">
    <source>
        <dbReference type="SAM" id="MobiDB-lite"/>
    </source>
</evidence>
<dbReference type="Pfam" id="PF20566">
    <property type="entry name" value="Eap1"/>
    <property type="match status" value="1"/>
</dbReference>
<feature type="compositionally biased region" description="Polar residues" evidence="1">
    <location>
        <begin position="368"/>
        <end position="388"/>
    </location>
</feature>
<dbReference type="OMA" id="MRQTWPS"/>
<dbReference type="GeneID" id="19274524"/>
<dbReference type="OrthoDB" id="1577640at2759"/>
<dbReference type="InterPro" id="IPR046784">
    <property type="entry name" value="Eap1"/>
</dbReference>
<feature type="region of interest" description="Disordered" evidence="1">
    <location>
        <begin position="69"/>
        <end position="90"/>
    </location>
</feature>
<sequence>MPVEYVRSYNLPSDKLKQYLQEQFPSTFIHLRDNGNDSYAVVLPRGLTQAQKDDVKGLRSGEWLNVPTSLVPRPLEQSPSSIDGSRKGERSDHIALDVVDSDQRSQASTPRGSTFASFFASQYGRQMELSTPAAAPQPAQEINPLLQFGGANVAADTAAVAPTGSPSPMDNRAAFQKLILKLKKQRVSNTPPFAGGFSGGFSAPPAEPEWGPSSSLASPSPYSPFNLEHRDGPPHKSFYVGSSGHTAAGTIPSDSGYASLPTISTTVQRMTDTDRLTIRSSVETIEGDVDIKIALVRAFVDEITSRLAPTTLNGVEQGEKLEYAVEALLKTVAETLEPIAESKSQRQGVLFLRQQRRRISREILTGARSTEGSIESSGNSTPVNQSTHEGMGSDEIMNWLSDQTQWPQLIEEDNLPLGSDESHYFEQSRVFITQSDAFRWLIDQLTATMELAGIENVSILNHCIITEFDRRASPKQVASADFVISGRLDLFLKEYFGDAAACNLGDVLVVVRNEDNHQMLSCRQYMRQTWPSSGEATLTALQKGLDAYQRNQTHDAQDSFDGGTIRLRVEKETTSVLVCAPKLRLCDVGAQICWIAAVCQFPADDEWLLSSAFLIHRGLSNDGEFRNDHQPTLSFEVNIERKRIAPLGPSNHDCWKLLLRSSNIVTGFPIANRTARQKGMEIALEVMAQSAGAQRVTTFDDKIVLKGFSSLLVAVSCDDLSITWHYIESADLSRIPFSAAKSIHTEELDLSYMKDKRHFLGWTPAAAQEAGTRNAKYADITRSRSETVSGPRFALSGINLSVSKYISGGASFLLSERANSLRLKREGPFERKIYSLSRMYVVLYDDLDHRGWLIDGASAVLHALRCQLTKPPYDKSRLFEPSAFKYSEGYGGPAASMEALLNIDFRRMRVFESLSEAGEGPPGAVRDTEKVTYWTIQGMIEDLWDVFEQMHDHQEKLKSSPGIELRFDRGMLEGWSFVDLLSEPVLQARSVKLTSSGKGWVDFTRAIQAVTFLARDFGEIIKPIHEESSCFNWAQVPRGIDYLAVRLQLLKQISDVYGDPSATPLKLANGIYWHKPHQLFEDCGCVASTSGANCDRVQVLLPEFTLGRKTHPGIDLADHSVLGDAAVIFGRSTRLPRHWPSKDRSKESIPTSGSGASISDDSRGSPGGSHSPFSAAASEQSSKSSRNSRLWLPLGRREQK</sequence>
<keyword evidence="3" id="KW-1185">Reference proteome</keyword>
<dbReference type="EMBL" id="KI912114">
    <property type="protein sequence ID" value="ETS79658.1"/>
    <property type="molecule type" value="Genomic_DNA"/>
</dbReference>
<feature type="region of interest" description="Disordered" evidence="1">
    <location>
        <begin position="1138"/>
        <end position="1200"/>
    </location>
</feature>
<feature type="region of interest" description="Disordered" evidence="1">
    <location>
        <begin position="198"/>
        <end position="241"/>
    </location>
</feature>
<evidence type="ECO:0000313" key="3">
    <source>
        <dbReference type="Proteomes" id="UP000030651"/>
    </source>
</evidence>
<dbReference type="AlphaFoldDB" id="W3X0J7"/>
<dbReference type="KEGG" id="pfy:PFICI_09511"/>
<feature type="compositionally biased region" description="Low complexity" evidence="1">
    <location>
        <begin position="1174"/>
        <end position="1188"/>
    </location>
</feature>
<dbReference type="HOGENOM" id="CLU_270863_0_0_1"/>
<name>W3X0J7_PESFW</name>
<evidence type="ECO:0000313" key="2">
    <source>
        <dbReference type="EMBL" id="ETS79658.1"/>
    </source>
</evidence>
<dbReference type="RefSeq" id="XP_007836283.1">
    <property type="nucleotide sequence ID" value="XM_007838092.1"/>
</dbReference>
<proteinExistence type="predicted"/>
<organism evidence="2 3">
    <name type="scientific">Pestalotiopsis fici (strain W106-1 / CGMCC3.15140)</name>
    <dbReference type="NCBI Taxonomy" id="1229662"/>
    <lineage>
        <taxon>Eukaryota</taxon>
        <taxon>Fungi</taxon>
        <taxon>Dikarya</taxon>
        <taxon>Ascomycota</taxon>
        <taxon>Pezizomycotina</taxon>
        <taxon>Sordariomycetes</taxon>
        <taxon>Xylariomycetidae</taxon>
        <taxon>Amphisphaeriales</taxon>
        <taxon>Sporocadaceae</taxon>
        <taxon>Pestalotiopsis</taxon>
    </lineage>
</organism>
<accession>W3X0J7</accession>
<feature type="compositionally biased region" description="Polar residues" evidence="1">
    <location>
        <begin position="1148"/>
        <end position="1159"/>
    </location>
</feature>
<feature type="compositionally biased region" description="Low complexity" evidence="1">
    <location>
        <begin position="212"/>
        <end position="224"/>
    </location>
</feature>
<reference evidence="3" key="1">
    <citation type="journal article" date="2015" name="BMC Genomics">
        <title>Genomic and transcriptomic analysis of the endophytic fungus Pestalotiopsis fici reveals its lifestyle and high potential for synthesis of natural products.</title>
        <authorList>
            <person name="Wang X."/>
            <person name="Zhang X."/>
            <person name="Liu L."/>
            <person name="Xiang M."/>
            <person name="Wang W."/>
            <person name="Sun X."/>
            <person name="Che Y."/>
            <person name="Guo L."/>
            <person name="Liu G."/>
            <person name="Guo L."/>
            <person name="Wang C."/>
            <person name="Yin W.B."/>
            <person name="Stadler M."/>
            <person name="Zhang X."/>
            <person name="Liu X."/>
        </authorList>
    </citation>
    <scope>NUCLEOTIDE SEQUENCE [LARGE SCALE GENOMIC DNA]</scope>
    <source>
        <strain evidence="3">W106-1 / CGMCC3.15140</strain>
    </source>
</reference>
<dbReference type="Proteomes" id="UP000030651">
    <property type="component" value="Unassembled WGS sequence"/>
</dbReference>
<protein>
    <submittedName>
        <fullName evidence="2">Uncharacterized protein</fullName>
    </submittedName>
</protein>
<dbReference type="InParanoid" id="W3X0J7"/>
<dbReference type="eggNOG" id="ENOG502RR6X">
    <property type="taxonomic scope" value="Eukaryota"/>
</dbReference>
<feature type="region of interest" description="Disordered" evidence="1">
    <location>
        <begin position="368"/>
        <end position="389"/>
    </location>
</feature>
<gene>
    <name evidence="2" type="ORF">PFICI_09511</name>
</gene>